<dbReference type="InterPro" id="IPR002889">
    <property type="entry name" value="WSC_carb-bd"/>
</dbReference>
<dbReference type="Proteomes" id="UP001285441">
    <property type="component" value="Unassembled WGS sequence"/>
</dbReference>
<dbReference type="Pfam" id="PF01822">
    <property type="entry name" value="WSC"/>
    <property type="match status" value="1"/>
</dbReference>
<dbReference type="PROSITE" id="PS51212">
    <property type="entry name" value="WSC"/>
    <property type="match status" value="1"/>
</dbReference>
<proteinExistence type="predicted"/>
<reference evidence="5" key="2">
    <citation type="submission" date="2023-06" db="EMBL/GenBank/DDBJ databases">
        <authorList>
            <consortium name="Lawrence Berkeley National Laboratory"/>
            <person name="Haridas S."/>
            <person name="Hensen N."/>
            <person name="Bonometti L."/>
            <person name="Westerberg I."/>
            <person name="Brannstrom I.O."/>
            <person name="Guillou S."/>
            <person name="Cros-Aarteil S."/>
            <person name="Calhoun S."/>
            <person name="Kuo A."/>
            <person name="Mondo S."/>
            <person name="Pangilinan J."/>
            <person name="Riley R."/>
            <person name="LaButti K."/>
            <person name="Andreopoulos B."/>
            <person name="Lipzen A."/>
            <person name="Chen C."/>
            <person name="Yanf M."/>
            <person name="Daum C."/>
            <person name="Ng V."/>
            <person name="Clum A."/>
            <person name="Steindorff A."/>
            <person name="Ohm R."/>
            <person name="Martin F."/>
            <person name="Silar P."/>
            <person name="Natvig D."/>
            <person name="Lalanne C."/>
            <person name="Gautier V."/>
            <person name="Ament-velasquez S.L."/>
            <person name="Kruys A."/>
            <person name="Hutchinson M.I."/>
            <person name="Powell A.J."/>
            <person name="Barry K."/>
            <person name="Miller A.N."/>
            <person name="Grigoriev I.V."/>
            <person name="Debuchy R."/>
            <person name="Gladieux P."/>
            <person name="Thoren M.H."/>
            <person name="Johannesson H."/>
        </authorList>
    </citation>
    <scope>NUCLEOTIDE SEQUENCE</scope>
    <source>
        <strain evidence="5">CBS 232.78</strain>
    </source>
</reference>
<evidence type="ECO:0000256" key="3">
    <source>
        <dbReference type="SAM" id="SignalP"/>
    </source>
</evidence>
<feature type="region of interest" description="Disordered" evidence="2">
    <location>
        <begin position="342"/>
        <end position="388"/>
    </location>
</feature>
<sequence length="670" mass="67344">MMASTPLSLRLLSLLPLFLLASSPVSARPSKCKPNVPAPASLTDATYLGCFVDSGNPRVLPDNLVSTLDMTAAKCAVNCAGYDYFGTQRGSECYCGNTAPVDAAPAAECNMVCTGNDKELCGGSSRLNVYAFKKASTSSAASSSSTVAPSSSSTSEVVSASESSVVSVSTSASSEIVSASESSIVPASTSSEVGASSTSASASSQIVSTSTAEISSTSESSLTSALSSTSTSEVVSTSESPAVSSSASSEVVSVSLSTTTETPSSPASSEIASASASASTMTEVSSSSPSSTIPSTSSSASSEIASASVPASTAIEISSSSSTSSVLSTSSSASSEIVSASASTTSDAPSSSSSSASSSVPSTSFVPSSTSTTIASTSTTPQGPPLTTITTCPGTTTVAGPAQCYQSALPASCEKFSSMPANFNSRLLSASLLSCRNQLTQYGNAANPTATACFPTSVPANPANVDVATSTLLSVYSCLQTANVICSYNADCKTATYTVGQVPSPTPSIGVDLLLDGGFESGTYGSWSVPQSPNVPTELSTQNPHTGSWGYHVRYANINGGSTVLSRVILGIEPSRQYRLNAWLRHDNAGAATNFYLYAYPLGGSTPAGEAGLGASLPVNTWTQRSITFTAVSSWFQLQVSAGGQVVGNTGTAAGVDNIWIDDITLTRLN</sequence>
<keyword evidence="6" id="KW-1185">Reference proteome</keyword>
<dbReference type="Gene3D" id="2.60.120.260">
    <property type="entry name" value="Galactose-binding domain-like"/>
    <property type="match status" value="1"/>
</dbReference>
<dbReference type="InterPro" id="IPR051589">
    <property type="entry name" value="Sialate-O-sulfotransferase"/>
</dbReference>
<reference evidence="5" key="1">
    <citation type="journal article" date="2023" name="Mol. Phylogenet. Evol.">
        <title>Genome-scale phylogeny and comparative genomics of the fungal order Sordariales.</title>
        <authorList>
            <person name="Hensen N."/>
            <person name="Bonometti L."/>
            <person name="Westerberg I."/>
            <person name="Brannstrom I.O."/>
            <person name="Guillou S."/>
            <person name="Cros-Aarteil S."/>
            <person name="Calhoun S."/>
            <person name="Haridas S."/>
            <person name="Kuo A."/>
            <person name="Mondo S."/>
            <person name="Pangilinan J."/>
            <person name="Riley R."/>
            <person name="LaButti K."/>
            <person name="Andreopoulos B."/>
            <person name="Lipzen A."/>
            <person name="Chen C."/>
            <person name="Yan M."/>
            <person name="Daum C."/>
            <person name="Ng V."/>
            <person name="Clum A."/>
            <person name="Steindorff A."/>
            <person name="Ohm R.A."/>
            <person name="Martin F."/>
            <person name="Silar P."/>
            <person name="Natvig D.O."/>
            <person name="Lalanne C."/>
            <person name="Gautier V."/>
            <person name="Ament-Velasquez S.L."/>
            <person name="Kruys A."/>
            <person name="Hutchinson M.I."/>
            <person name="Powell A.J."/>
            <person name="Barry K."/>
            <person name="Miller A.N."/>
            <person name="Grigoriev I.V."/>
            <person name="Debuchy R."/>
            <person name="Gladieux P."/>
            <person name="Hiltunen Thoren M."/>
            <person name="Johannesson H."/>
        </authorList>
    </citation>
    <scope>NUCLEOTIDE SEQUENCE</scope>
    <source>
        <strain evidence="5">CBS 232.78</strain>
    </source>
</reference>
<evidence type="ECO:0000256" key="1">
    <source>
        <dbReference type="ARBA" id="ARBA00022737"/>
    </source>
</evidence>
<protein>
    <submittedName>
        <fullName evidence="5">WSC domain-containing protein</fullName>
    </submittedName>
</protein>
<dbReference type="EMBL" id="JAULSW010000003">
    <property type="protein sequence ID" value="KAK3387303.1"/>
    <property type="molecule type" value="Genomic_DNA"/>
</dbReference>
<accession>A0AAE0NT90</accession>
<feature type="chain" id="PRO_5042238163" evidence="3">
    <location>
        <begin position="28"/>
        <end position="670"/>
    </location>
</feature>
<dbReference type="PANTHER" id="PTHR45964:SF5">
    <property type="entry name" value="WSCD FAMILY MEMBER CG9164"/>
    <property type="match status" value="1"/>
</dbReference>
<feature type="domain" description="WSC" evidence="4">
    <location>
        <begin position="44"/>
        <end position="133"/>
    </location>
</feature>
<feature type="signal peptide" evidence="3">
    <location>
        <begin position="1"/>
        <end position="27"/>
    </location>
</feature>
<keyword evidence="1" id="KW-0677">Repeat</keyword>
<dbReference type="PANTHER" id="PTHR45964">
    <property type="entry name" value="WSCD FAMILY MEMBER CG9164"/>
    <property type="match status" value="1"/>
</dbReference>
<evidence type="ECO:0000256" key="2">
    <source>
        <dbReference type="SAM" id="MobiDB-lite"/>
    </source>
</evidence>
<keyword evidence="3" id="KW-0732">Signal</keyword>
<comment type="caution">
    <text evidence="5">The sequence shown here is derived from an EMBL/GenBank/DDBJ whole genome shotgun (WGS) entry which is preliminary data.</text>
</comment>
<evidence type="ECO:0000313" key="6">
    <source>
        <dbReference type="Proteomes" id="UP001285441"/>
    </source>
</evidence>
<name>A0AAE0NT90_9PEZI</name>
<dbReference type="SMART" id="SM00321">
    <property type="entry name" value="WSC"/>
    <property type="match status" value="1"/>
</dbReference>
<evidence type="ECO:0000259" key="4">
    <source>
        <dbReference type="PROSITE" id="PS51212"/>
    </source>
</evidence>
<dbReference type="AlphaFoldDB" id="A0AAE0NT90"/>
<organism evidence="5 6">
    <name type="scientific">Podospora didyma</name>
    <dbReference type="NCBI Taxonomy" id="330526"/>
    <lineage>
        <taxon>Eukaryota</taxon>
        <taxon>Fungi</taxon>
        <taxon>Dikarya</taxon>
        <taxon>Ascomycota</taxon>
        <taxon>Pezizomycotina</taxon>
        <taxon>Sordariomycetes</taxon>
        <taxon>Sordariomycetidae</taxon>
        <taxon>Sordariales</taxon>
        <taxon>Podosporaceae</taxon>
        <taxon>Podospora</taxon>
    </lineage>
</organism>
<feature type="region of interest" description="Disordered" evidence="2">
    <location>
        <begin position="179"/>
        <end position="300"/>
    </location>
</feature>
<gene>
    <name evidence="5" type="ORF">B0H63DRAFT_155490</name>
</gene>
<evidence type="ECO:0000313" key="5">
    <source>
        <dbReference type="EMBL" id="KAK3387303.1"/>
    </source>
</evidence>